<feature type="transmembrane region" description="Helical" evidence="5">
    <location>
        <begin position="12"/>
        <end position="31"/>
    </location>
</feature>
<evidence type="ECO:0000256" key="4">
    <source>
        <dbReference type="ARBA" id="ARBA00023140"/>
    </source>
</evidence>
<proteinExistence type="inferred from homology"/>
<dbReference type="Pfam" id="PF12697">
    <property type="entry name" value="Abhydrolase_6"/>
    <property type="match status" value="1"/>
</dbReference>
<comment type="caution">
    <text evidence="7">The sequence shown here is derived from an EMBL/GenBank/DDBJ whole genome shotgun (WGS) entry which is preliminary data.</text>
</comment>
<dbReference type="Gene3D" id="3.40.50.1820">
    <property type="entry name" value="alpha/beta hydrolase"/>
    <property type="match status" value="1"/>
</dbReference>
<name>A0A364NFH6_STELY</name>
<keyword evidence="3" id="KW-0843">Virulence</keyword>
<dbReference type="AlphaFoldDB" id="A0A364NFH6"/>
<dbReference type="PRINTS" id="PR00412">
    <property type="entry name" value="EPOXHYDRLASE"/>
</dbReference>
<evidence type="ECO:0000256" key="5">
    <source>
        <dbReference type="SAM" id="Phobius"/>
    </source>
</evidence>
<evidence type="ECO:0000256" key="2">
    <source>
        <dbReference type="ARBA" id="ARBA00005668"/>
    </source>
</evidence>
<evidence type="ECO:0000256" key="3">
    <source>
        <dbReference type="ARBA" id="ARBA00023026"/>
    </source>
</evidence>
<comment type="subcellular location">
    <subcellularLocation>
        <location evidence="1">Peroxisome</location>
    </subcellularLocation>
</comment>
<dbReference type="SUPFAM" id="SSF53474">
    <property type="entry name" value="alpha/beta-Hydrolases"/>
    <property type="match status" value="1"/>
</dbReference>
<dbReference type="InterPro" id="IPR000639">
    <property type="entry name" value="Epox_hydrolase-like"/>
</dbReference>
<keyword evidence="4" id="KW-0576">Peroxisome</keyword>
<dbReference type="EMBL" id="QGDH01000006">
    <property type="protein sequence ID" value="RAR16074.1"/>
    <property type="molecule type" value="Genomic_DNA"/>
</dbReference>
<evidence type="ECO:0000313" key="7">
    <source>
        <dbReference type="EMBL" id="RAR16074.1"/>
    </source>
</evidence>
<keyword evidence="8" id="KW-1185">Reference proteome</keyword>
<keyword evidence="7" id="KW-0378">Hydrolase</keyword>
<keyword evidence="5" id="KW-1133">Transmembrane helix</keyword>
<dbReference type="PANTHER" id="PTHR43689:SF8">
    <property type="entry name" value="ALPHA_BETA-HYDROLASES SUPERFAMILY PROTEIN"/>
    <property type="match status" value="1"/>
</dbReference>
<keyword evidence="5" id="KW-0472">Membrane</keyword>
<dbReference type="OrthoDB" id="6431331at2759"/>
<dbReference type="GO" id="GO:0005777">
    <property type="term" value="C:peroxisome"/>
    <property type="evidence" value="ECO:0007669"/>
    <property type="project" value="UniProtKB-SubCell"/>
</dbReference>
<keyword evidence="5" id="KW-0812">Transmembrane</keyword>
<dbReference type="GO" id="GO:0016787">
    <property type="term" value="F:hydrolase activity"/>
    <property type="evidence" value="ECO:0007669"/>
    <property type="project" value="UniProtKB-KW"/>
</dbReference>
<evidence type="ECO:0000259" key="6">
    <source>
        <dbReference type="Pfam" id="PF12697"/>
    </source>
</evidence>
<evidence type="ECO:0000256" key="1">
    <source>
        <dbReference type="ARBA" id="ARBA00004275"/>
    </source>
</evidence>
<accession>A0A364NFH6</accession>
<evidence type="ECO:0000313" key="8">
    <source>
        <dbReference type="Proteomes" id="UP000249619"/>
    </source>
</evidence>
<gene>
    <name evidence="7" type="ORF">DDE83_000649</name>
</gene>
<protein>
    <submittedName>
        <fullName evidence="7">Catalytic hydrolase</fullName>
    </submittedName>
</protein>
<sequence length="437" mass="48108">MSEQLGSLAWGGFKLTFGLVSLAGAWTLAVVKNGALWAKDSEEEKRELAAAQERFWSLDREPLPGFRHAFFETSRGKKVHYVVHDGPESGKAKNVAIFIHGFPDSFLIWRHLLQSPSLQQDTILVAVDLPGYGGSDGLPTYSPNEMLEAVSEFIINIRQQFLQEDKKTVVVTHDWGAVIGARLASEAHVLADHWIITGGVIPGLQRSNAQNRILLAKQMLHTWVSSPLNTRLLKNGINALGPVASQFRRSFYIFVFHLPQPLNRVFATFGNYWFLRILHSLGKGPRGKARSSTTVLDPVEAAESMAISTGPARPQLDTKAPQTGYGYSDDIQSRIADRGMAEKIRIYRENLVFGKWDKSLEITAALYNISSSASDMYSSSSSGALANTAPEGALKAPATLIMGQYEPAFDQRLALDNARDYLVKGSQVVIVKGAGHW</sequence>
<dbReference type="InterPro" id="IPR029058">
    <property type="entry name" value="AB_hydrolase_fold"/>
</dbReference>
<dbReference type="Proteomes" id="UP000249619">
    <property type="component" value="Unassembled WGS sequence"/>
</dbReference>
<reference evidence="8" key="1">
    <citation type="submission" date="2018-05" db="EMBL/GenBank/DDBJ databases">
        <title>Draft genome sequence of Stemphylium lycopersici strain CIDEFI 213.</title>
        <authorList>
            <person name="Medina R."/>
            <person name="Franco M.E.E."/>
            <person name="Lucentini C.G."/>
            <person name="Saparrat M.C.N."/>
            <person name="Balatti P.A."/>
        </authorList>
    </citation>
    <scope>NUCLEOTIDE SEQUENCE [LARGE SCALE GENOMIC DNA]</scope>
    <source>
        <strain evidence="8">CIDEFI 213</strain>
    </source>
</reference>
<dbReference type="STRING" id="183478.A0A364NFH6"/>
<feature type="domain" description="AB hydrolase-1" evidence="6">
    <location>
        <begin position="97"/>
        <end position="205"/>
    </location>
</feature>
<dbReference type="InterPro" id="IPR000073">
    <property type="entry name" value="AB_hydrolase_1"/>
</dbReference>
<dbReference type="PANTHER" id="PTHR43689">
    <property type="entry name" value="HYDROLASE"/>
    <property type="match status" value="1"/>
</dbReference>
<organism evidence="7 8">
    <name type="scientific">Stemphylium lycopersici</name>
    <name type="common">Tomato gray leaf spot disease fungus</name>
    <name type="synonym">Thyrospora lycopersici</name>
    <dbReference type="NCBI Taxonomy" id="183478"/>
    <lineage>
        <taxon>Eukaryota</taxon>
        <taxon>Fungi</taxon>
        <taxon>Dikarya</taxon>
        <taxon>Ascomycota</taxon>
        <taxon>Pezizomycotina</taxon>
        <taxon>Dothideomycetes</taxon>
        <taxon>Pleosporomycetidae</taxon>
        <taxon>Pleosporales</taxon>
        <taxon>Pleosporineae</taxon>
        <taxon>Pleosporaceae</taxon>
        <taxon>Stemphylium</taxon>
    </lineage>
</organism>
<comment type="similarity">
    <text evidence="2">Belongs to the AB hydrolase superfamily. AKT2 hydrolase family.</text>
</comment>